<dbReference type="Pfam" id="PF13673">
    <property type="entry name" value="Acetyltransf_10"/>
    <property type="match status" value="1"/>
</dbReference>
<sequence length="154" mass="16537">MHIRPAAPQDAPEISQLISSVAHFFTLDPSGKGAERFMVSIGAEAIGGYIRSPDFYYVVATRGATLAGVAALRDGRHLFHLFVAPEFQKHGLARKLWLALKSRAARGVEVFTVNSTPFAVLVYERLGFVVAGPKVETNGIAFVPMTLSPKAVAG</sequence>
<accession>A0A4Q7LWH3</accession>
<comment type="caution">
    <text evidence="2">The sequence shown here is derived from an EMBL/GenBank/DDBJ whole genome shotgun (WGS) entry which is preliminary data.</text>
</comment>
<proteinExistence type="predicted"/>
<dbReference type="CDD" id="cd04301">
    <property type="entry name" value="NAT_SF"/>
    <property type="match status" value="1"/>
</dbReference>
<evidence type="ECO:0000313" key="2">
    <source>
        <dbReference type="EMBL" id="RZS58428.1"/>
    </source>
</evidence>
<gene>
    <name evidence="2" type="ORF">EV685_0721</name>
</gene>
<protein>
    <submittedName>
        <fullName evidence="2">Ribosomal protein S18 acetylase RimI-like enzyme</fullName>
    </submittedName>
</protein>
<dbReference type="PANTHER" id="PTHR43451:SF1">
    <property type="entry name" value="ACETYLTRANSFERASE"/>
    <property type="match status" value="1"/>
</dbReference>
<evidence type="ECO:0000259" key="1">
    <source>
        <dbReference type="PROSITE" id="PS51186"/>
    </source>
</evidence>
<dbReference type="InterPro" id="IPR052564">
    <property type="entry name" value="N-acetyltrans/Recomb-assoc"/>
</dbReference>
<dbReference type="EMBL" id="SGWV01000007">
    <property type="protein sequence ID" value="RZS58428.1"/>
    <property type="molecule type" value="Genomic_DNA"/>
</dbReference>
<dbReference type="GO" id="GO:0016747">
    <property type="term" value="F:acyltransferase activity, transferring groups other than amino-acyl groups"/>
    <property type="evidence" value="ECO:0007669"/>
    <property type="project" value="InterPro"/>
</dbReference>
<feature type="domain" description="N-acetyltransferase" evidence="1">
    <location>
        <begin position="1"/>
        <end position="150"/>
    </location>
</feature>
<dbReference type="SUPFAM" id="SSF55729">
    <property type="entry name" value="Acyl-CoA N-acyltransferases (Nat)"/>
    <property type="match status" value="1"/>
</dbReference>
<keyword evidence="2" id="KW-0687">Ribonucleoprotein</keyword>
<evidence type="ECO:0000313" key="3">
    <source>
        <dbReference type="Proteomes" id="UP000293433"/>
    </source>
</evidence>
<dbReference type="GO" id="GO:0005840">
    <property type="term" value="C:ribosome"/>
    <property type="evidence" value="ECO:0007669"/>
    <property type="project" value="UniProtKB-KW"/>
</dbReference>
<name>A0A4Q7LWH3_9BURK</name>
<keyword evidence="3" id="KW-1185">Reference proteome</keyword>
<organism evidence="2 3">
    <name type="scientific">Sphaerotilus mobilis</name>
    <dbReference type="NCBI Taxonomy" id="47994"/>
    <lineage>
        <taxon>Bacteria</taxon>
        <taxon>Pseudomonadati</taxon>
        <taxon>Pseudomonadota</taxon>
        <taxon>Betaproteobacteria</taxon>
        <taxon>Burkholderiales</taxon>
        <taxon>Sphaerotilaceae</taxon>
        <taxon>Sphaerotilus</taxon>
    </lineage>
</organism>
<dbReference type="AlphaFoldDB" id="A0A4Q7LWH3"/>
<dbReference type="Proteomes" id="UP000293433">
    <property type="component" value="Unassembled WGS sequence"/>
</dbReference>
<dbReference type="Gene3D" id="3.40.630.30">
    <property type="match status" value="1"/>
</dbReference>
<keyword evidence="2" id="KW-0689">Ribosomal protein</keyword>
<dbReference type="InterPro" id="IPR016181">
    <property type="entry name" value="Acyl_CoA_acyltransferase"/>
</dbReference>
<dbReference type="OrthoDB" id="9789605at2"/>
<reference evidence="2 3" key="1">
    <citation type="submission" date="2019-02" db="EMBL/GenBank/DDBJ databases">
        <title>Genomic Encyclopedia of Type Strains, Phase IV (KMG-IV): sequencing the most valuable type-strain genomes for metagenomic binning, comparative biology and taxonomic classification.</title>
        <authorList>
            <person name="Goeker M."/>
        </authorList>
    </citation>
    <scope>NUCLEOTIDE SEQUENCE [LARGE SCALE GENOMIC DNA]</scope>
    <source>
        <strain evidence="2 3">DSM 10617</strain>
    </source>
</reference>
<dbReference type="InterPro" id="IPR000182">
    <property type="entry name" value="GNAT_dom"/>
</dbReference>
<dbReference type="PANTHER" id="PTHR43451">
    <property type="entry name" value="ACETYLTRANSFERASE (GNAT) FAMILY PROTEIN"/>
    <property type="match status" value="1"/>
</dbReference>
<dbReference type="PROSITE" id="PS51186">
    <property type="entry name" value="GNAT"/>
    <property type="match status" value="1"/>
</dbReference>